<proteinExistence type="predicted"/>
<organism evidence="2 3">
    <name type="scientific">Larinioides sclopetarius</name>
    <dbReference type="NCBI Taxonomy" id="280406"/>
    <lineage>
        <taxon>Eukaryota</taxon>
        <taxon>Metazoa</taxon>
        <taxon>Ecdysozoa</taxon>
        <taxon>Arthropoda</taxon>
        <taxon>Chelicerata</taxon>
        <taxon>Arachnida</taxon>
        <taxon>Araneae</taxon>
        <taxon>Araneomorphae</taxon>
        <taxon>Entelegynae</taxon>
        <taxon>Araneoidea</taxon>
        <taxon>Araneidae</taxon>
        <taxon>Larinioides</taxon>
    </lineage>
</organism>
<dbReference type="Proteomes" id="UP001497382">
    <property type="component" value="Unassembled WGS sequence"/>
</dbReference>
<dbReference type="EMBL" id="CAXIEN010000166">
    <property type="protein sequence ID" value="CAL1283353.1"/>
    <property type="molecule type" value="Genomic_DNA"/>
</dbReference>
<reference evidence="2 3" key="1">
    <citation type="submission" date="2024-04" db="EMBL/GenBank/DDBJ databases">
        <authorList>
            <person name="Rising A."/>
            <person name="Reimegard J."/>
            <person name="Sonavane S."/>
            <person name="Akerstrom W."/>
            <person name="Nylinder S."/>
            <person name="Hedman E."/>
            <person name="Kallberg Y."/>
        </authorList>
    </citation>
    <scope>NUCLEOTIDE SEQUENCE [LARGE SCALE GENOMIC DNA]</scope>
</reference>
<gene>
    <name evidence="2" type="ORF">LARSCL_LOCUS12550</name>
</gene>
<sequence>MHSWLILVLVVLACATMAFAGETEALCLTAPPSTMNMLNTVMNTANSMYQKYKGSD</sequence>
<evidence type="ECO:0000256" key="1">
    <source>
        <dbReference type="SAM" id="SignalP"/>
    </source>
</evidence>
<keyword evidence="1" id="KW-0732">Signal</keyword>
<evidence type="ECO:0000313" key="3">
    <source>
        <dbReference type="Proteomes" id="UP001497382"/>
    </source>
</evidence>
<feature type="signal peptide" evidence="1">
    <location>
        <begin position="1"/>
        <end position="20"/>
    </location>
</feature>
<evidence type="ECO:0000313" key="2">
    <source>
        <dbReference type="EMBL" id="CAL1283353.1"/>
    </source>
</evidence>
<keyword evidence="3" id="KW-1185">Reference proteome</keyword>
<protein>
    <submittedName>
        <fullName evidence="2">Uncharacterized protein</fullName>
    </submittedName>
</protein>
<comment type="caution">
    <text evidence="2">The sequence shown here is derived from an EMBL/GenBank/DDBJ whole genome shotgun (WGS) entry which is preliminary data.</text>
</comment>
<accession>A0AAV2AKY3</accession>
<feature type="chain" id="PRO_5043640255" evidence="1">
    <location>
        <begin position="21"/>
        <end position="56"/>
    </location>
</feature>
<name>A0AAV2AKY3_9ARAC</name>
<dbReference type="AlphaFoldDB" id="A0AAV2AKY3"/>